<dbReference type="STRING" id="576137.A0A1L7XWB0"/>
<organism evidence="2 3">
    <name type="scientific">Phialocephala subalpina</name>
    <dbReference type="NCBI Taxonomy" id="576137"/>
    <lineage>
        <taxon>Eukaryota</taxon>
        <taxon>Fungi</taxon>
        <taxon>Dikarya</taxon>
        <taxon>Ascomycota</taxon>
        <taxon>Pezizomycotina</taxon>
        <taxon>Leotiomycetes</taxon>
        <taxon>Helotiales</taxon>
        <taxon>Mollisiaceae</taxon>
        <taxon>Phialocephala</taxon>
        <taxon>Phialocephala fortinii species complex</taxon>
    </lineage>
</organism>
<dbReference type="InterPro" id="IPR052895">
    <property type="entry name" value="HetReg/Transcr_Mod"/>
</dbReference>
<dbReference type="Proteomes" id="UP000184330">
    <property type="component" value="Unassembled WGS sequence"/>
</dbReference>
<dbReference type="EMBL" id="FJOG01000067">
    <property type="protein sequence ID" value="CZR69255.1"/>
    <property type="molecule type" value="Genomic_DNA"/>
</dbReference>
<evidence type="ECO:0000313" key="2">
    <source>
        <dbReference type="EMBL" id="CZR69255.1"/>
    </source>
</evidence>
<dbReference type="PANTHER" id="PTHR24148">
    <property type="entry name" value="ANKYRIN REPEAT DOMAIN-CONTAINING PROTEIN 39 HOMOLOG-RELATED"/>
    <property type="match status" value="1"/>
</dbReference>
<dbReference type="Pfam" id="PF06985">
    <property type="entry name" value="HET"/>
    <property type="match status" value="1"/>
</dbReference>
<evidence type="ECO:0000313" key="3">
    <source>
        <dbReference type="Proteomes" id="UP000184330"/>
    </source>
</evidence>
<dbReference type="OrthoDB" id="4850726at2759"/>
<accession>A0A1L7XWB0</accession>
<sequence length="609" mass="69119">MLYTRLDFLAYEIRLLNILDAPYDESVHCTLEKTTLIDPGSYHALSYCWGDLRTKQKITINDTVVEVGHNLEAALRQLRSRGYLRVWIDALCINQGDNEERGLQIRNMRQIYSQAMYVISWLGDDPDNIANAVKYLFENERYIWFPGRRHTAVGFTSSARGGKTEEEREWDTQRWRIFQSFFELTYWRRVWVIQEIAASCRVKVLIGQHSDNVPKSCAAYKYAAELDHFRIRFKDPRPISLFEAIQWSHYALATEQLDKIYALLGLTFDGPRLVPIPSYQRTIEQVLCDLTGALLTAAKSSDPISTNFPDHSKKGWPWSDAKSLQLWSELNTNLGSPCCSLNPMFSHITIQQAPNAKSLQTQGILLGQVCQISSPLLYPENFANKPKLCVDNTHCQNFDVTPSNLDLYPSGIPAAILQTLCLCRLPPSIDSQSCLNNLWRPKGRREVRGWKIGSGWDDINCWLRLNSLLRIGSSTLQQWSQLNSKTNRLKYLLHGSDVSFPNEEFERCIEIIEKALQSQMCLIVSQTGLIGMAPSTAQIGDWVCYIKGLNIPVILREKEMALNSTAHEYLVIGGAYAHMDGRLPGSGGFGAWAETYFMKLAGLQSIVLG</sequence>
<reference evidence="2 3" key="1">
    <citation type="submission" date="2016-03" db="EMBL/GenBank/DDBJ databases">
        <authorList>
            <person name="Ploux O."/>
        </authorList>
    </citation>
    <scope>NUCLEOTIDE SEQUENCE [LARGE SCALE GENOMIC DNA]</scope>
    <source>
        <strain evidence="2 3">UAMH 11012</strain>
    </source>
</reference>
<name>A0A1L7XWB0_9HELO</name>
<dbReference type="AlphaFoldDB" id="A0A1L7XWB0"/>
<feature type="domain" description="Heterokaryon incompatibility" evidence="1">
    <location>
        <begin position="42"/>
        <end position="195"/>
    </location>
</feature>
<dbReference type="PANTHER" id="PTHR24148:SF73">
    <property type="entry name" value="HET DOMAIN PROTEIN (AFU_ORTHOLOGUE AFUA_8G01020)"/>
    <property type="match status" value="1"/>
</dbReference>
<keyword evidence="3" id="KW-1185">Reference proteome</keyword>
<proteinExistence type="predicted"/>
<gene>
    <name evidence="2" type="ORF">PAC_19155</name>
</gene>
<evidence type="ECO:0000259" key="1">
    <source>
        <dbReference type="Pfam" id="PF06985"/>
    </source>
</evidence>
<dbReference type="InterPro" id="IPR010730">
    <property type="entry name" value="HET"/>
</dbReference>
<protein>
    <recommendedName>
        <fullName evidence="1">Heterokaryon incompatibility domain-containing protein</fullName>
    </recommendedName>
</protein>